<dbReference type="EC" id="3.5.-.-" evidence="1"/>
<comment type="caution">
    <text evidence="1">The sequence shown here is derived from an EMBL/GenBank/DDBJ whole genome shotgun (WGS) entry which is preliminary data.</text>
</comment>
<dbReference type="Gene3D" id="3.50.30.50">
    <property type="entry name" value="Putative cyclase"/>
    <property type="match status" value="1"/>
</dbReference>
<reference evidence="1 2" key="1">
    <citation type="submission" date="2024-06" db="EMBL/GenBank/DDBJ databases">
        <title>The Natural Products Discovery Center: Release of the First 8490 Sequenced Strains for Exploring Actinobacteria Biosynthetic Diversity.</title>
        <authorList>
            <person name="Kalkreuter E."/>
            <person name="Kautsar S.A."/>
            <person name="Yang D."/>
            <person name="Bader C.D."/>
            <person name="Teijaro C.N."/>
            <person name="Fluegel L."/>
            <person name="Davis C.M."/>
            <person name="Simpson J.R."/>
            <person name="Lauterbach L."/>
            <person name="Steele A.D."/>
            <person name="Gui C."/>
            <person name="Meng S."/>
            <person name="Li G."/>
            <person name="Viehrig K."/>
            <person name="Ye F."/>
            <person name="Su P."/>
            <person name="Kiefer A.F."/>
            <person name="Nichols A."/>
            <person name="Cepeda A.J."/>
            <person name="Yan W."/>
            <person name="Fan B."/>
            <person name="Jiang Y."/>
            <person name="Adhikari A."/>
            <person name="Zheng C.-J."/>
            <person name="Schuster L."/>
            <person name="Cowan T.M."/>
            <person name="Smanski M.J."/>
            <person name="Chevrette M.G."/>
            <person name="De Carvalho L.P.S."/>
            <person name="Shen B."/>
        </authorList>
    </citation>
    <scope>NUCLEOTIDE SEQUENCE [LARGE SCALE GENOMIC DNA]</scope>
    <source>
        <strain evidence="1 2">NPDC077434</strain>
    </source>
</reference>
<organism evidence="1 2">
    <name type="scientific">Microbacterium profundi</name>
    <dbReference type="NCBI Taxonomy" id="450380"/>
    <lineage>
        <taxon>Bacteria</taxon>
        <taxon>Bacillati</taxon>
        <taxon>Actinomycetota</taxon>
        <taxon>Actinomycetes</taxon>
        <taxon>Micrococcales</taxon>
        <taxon>Microbacteriaceae</taxon>
        <taxon>Microbacterium</taxon>
    </lineage>
</organism>
<keyword evidence="1" id="KW-0378">Hydrolase</keyword>
<keyword evidence="2" id="KW-1185">Reference proteome</keyword>
<accession>A0ABV3LHT1</accession>
<evidence type="ECO:0000313" key="1">
    <source>
        <dbReference type="EMBL" id="MEW1975466.1"/>
    </source>
</evidence>
<proteinExistence type="predicted"/>
<gene>
    <name evidence="1" type="ORF">AB0301_10385</name>
</gene>
<dbReference type="PANTHER" id="PTHR34861:SF10">
    <property type="entry name" value="CYCLASE"/>
    <property type="match status" value="1"/>
</dbReference>
<dbReference type="Pfam" id="PF04199">
    <property type="entry name" value="Cyclase"/>
    <property type="match status" value="1"/>
</dbReference>
<dbReference type="InterPro" id="IPR007325">
    <property type="entry name" value="KFase/CYL"/>
</dbReference>
<dbReference type="EMBL" id="JBFBMH010000013">
    <property type="protein sequence ID" value="MEW1975466.1"/>
    <property type="molecule type" value="Genomic_DNA"/>
</dbReference>
<dbReference type="GO" id="GO:0016787">
    <property type="term" value="F:hydrolase activity"/>
    <property type="evidence" value="ECO:0007669"/>
    <property type="project" value="UniProtKB-KW"/>
</dbReference>
<dbReference type="PANTHER" id="PTHR34861">
    <property type="match status" value="1"/>
</dbReference>
<dbReference type="Proteomes" id="UP001553715">
    <property type="component" value="Unassembled WGS sequence"/>
</dbReference>
<protein>
    <submittedName>
        <fullName evidence="1">Cyclase family protein</fullName>
        <ecNumber evidence="1">3.5.-.-</ecNumber>
    </submittedName>
</protein>
<dbReference type="RefSeq" id="WP_366232962.1">
    <property type="nucleotide sequence ID" value="NZ_JBFBMH010000013.1"/>
</dbReference>
<name>A0ABV3LHT1_9MICO</name>
<sequence length="270" mass="28513">MTDALLEAVSGPLTVFDLARQLRVGMPQSHNHPQFWHTLPRRHGDMVRPDGGSAANDMITMGTHVGTHIDALAHVSQDGVLHGGADAGDSCLGGKYVEHGVHTIEPMIRRGILLDIPAFLGEDDLPGGFEITPDHLAQCAEKQGTPVRENDVVLVRSGWGKKFAEGAAYMGHSTGVPGVGEAGAQWLASHNIHATGADTIAYEVQHPGAPHATLPAHRVLLVESGVYIIEAMDLEEIAAAGVHEFTLMLVPLNIYGATGSPVRPLAVVSA</sequence>
<dbReference type="InterPro" id="IPR037175">
    <property type="entry name" value="KFase_sf"/>
</dbReference>
<evidence type="ECO:0000313" key="2">
    <source>
        <dbReference type="Proteomes" id="UP001553715"/>
    </source>
</evidence>
<dbReference type="SUPFAM" id="SSF102198">
    <property type="entry name" value="Putative cyclase"/>
    <property type="match status" value="1"/>
</dbReference>